<comment type="caution">
    <text evidence="2">The sequence shown here is derived from an EMBL/GenBank/DDBJ whole genome shotgun (WGS) entry which is preliminary data.</text>
</comment>
<dbReference type="Proteomes" id="UP000283841">
    <property type="component" value="Unassembled WGS sequence"/>
</dbReference>
<keyword evidence="3" id="KW-1185">Reference proteome</keyword>
<dbReference type="AlphaFoldDB" id="A0A443HZK2"/>
<evidence type="ECO:0000256" key="1">
    <source>
        <dbReference type="SAM" id="MobiDB-lite"/>
    </source>
</evidence>
<evidence type="ECO:0000313" key="3">
    <source>
        <dbReference type="Proteomes" id="UP000283841"/>
    </source>
</evidence>
<dbReference type="PANTHER" id="PTHR37012">
    <property type="entry name" value="B-ZIP TRANSCRIPTION FACTOR (EUROFUNG)-RELATED"/>
    <property type="match status" value="1"/>
</dbReference>
<dbReference type="GeneID" id="39602740"/>
<feature type="compositionally biased region" description="Basic and acidic residues" evidence="1">
    <location>
        <begin position="29"/>
        <end position="43"/>
    </location>
</feature>
<proteinExistence type="predicted"/>
<feature type="region of interest" description="Disordered" evidence="1">
    <location>
        <begin position="1"/>
        <end position="43"/>
    </location>
</feature>
<protein>
    <submittedName>
        <fullName evidence="2">Putative bZIP transcription factor</fullName>
    </submittedName>
</protein>
<gene>
    <name evidence="2" type="ORF">C8Q69DRAFT_519114</name>
</gene>
<sequence>MNSRKGTTAGKKRESRIGSRKVTSLTAEQLERKRANDREAQRTIRQRTKDHIEHLERRVADLSAKEEQFDNVLRRNAALEAEITHLRHQLAMSGSGTLYSAEGYSTINRPVAVDGSRRSSTTSAAPSIVPRPYPRPQGHHDDGSISSMPPIARRVSVPHEWQSYITSRPSSFSEASNSDFAGEVGPYLLDGQAQAPRFDQTITAMNMAPGQISLTAQDASTLGALGVYPAEYASSLRHTKGREHLAQNLQPAAPYEVTSNLQGPVTIDKSVIPETHHTSNPQRFSEFHPDYPWDPRR</sequence>
<dbReference type="GO" id="GO:0003700">
    <property type="term" value="F:DNA-binding transcription factor activity"/>
    <property type="evidence" value="ECO:0007669"/>
    <property type="project" value="InterPro"/>
</dbReference>
<accession>A0A443HZK2</accession>
<evidence type="ECO:0000313" key="2">
    <source>
        <dbReference type="EMBL" id="RWQ97161.1"/>
    </source>
</evidence>
<dbReference type="EMBL" id="RCNU01000003">
    <property type="protein sequence ID" value="RWQ97161.1"/>
    <property type="molecule type" value="Genomic_DNA"/>
</dbReference>
<dbReference type="FunFam" id="1.20.5.170:FF:000093">
    <property type="entry name" value="BZIP transcription factor (Eurofung)"/>
    <property type="match status" value="1"/>
</dbReference>
<dbReference type="PANTHER" id="PTHR37012:SF2">
    <property type="entry name" value="BZIP DOMAIN-CONTAINING PROTEIN-RELATED"/>
    <property type="match status" value="1"/>
</dbReference>
<name>A0A443HZK2_BYSSP</name>
<dbReference type="Gene3D" id="1.20.5.170">
    <property type="match status" value="1"/>
</dbReference>
<feature type="region of interest" description="Disordered" evidence="1">
    <location>
        <begin position="275"/>
        <end position="297"/>
    </location>
</feature>
<feature type="compositionally biased region" description="Basic and acidic residues" evidence="1">
    <location>
        <begin position="285"/>
        <end position="297"/>
    </location>
</feature>
<organism evidence="2 3">
    <name type="scientific">Byssochlamys spectabilis</name>
    <name type="common">Paecilomyces variotii</name>
    <dbReference type="NCBI Taxonomy" id="264951"/>
    <lineage>
        <taxon>Eukaryota</taxon>
        <taxon>Fungi</taxon>
        <taxon>Dikarya</taxon>
        <taxon>Ascomycota</taxon>
        <taxon>Pezizomycotina</taxon>
        <taxon>Eurotiomycetes</taxon>
        <taxon>Eurotiomycetidae</taxon>
        <taxon>Eurotiales</taxon>
        <taxon>Thermoascaceae</taxon>
        <taxon>Paecilomyces</taxon>
    </lineage>
</organism>
<dbReference type="InterPro" id="IPR046347">
    <property type="entry name" value="bZIP_sf"/>
</dbReference>
<dbReference type="VEuPathDB" id="FungiDB:C8Q69DRAFT_519114"/>
<dbReference type="SUPFAM" id="SSF57959">
    <property type="entry name" value="Leucine zipper domain"/>
    <property type="match status" value="1"/>
</dbReference>
<feature type="region of interest" description="Disordered" evidence="1">
    <location>
        <begin position="113"/>
        <end position="144"/>
    </location>
</feature>
<dbReference type="CDD" id="cd14688">
    <property type="entry name" value="bZIP_YAP"/>
    <property type="match status" value="1"/>
</dbReference>
<dbReference type="RefSeq" id="XP_028486806.1">
    <property type="nucleotide sequence ID" value="XM_028633463.1"/>
</dbReference>
<reference evidence="2 3" key="1">
    <citation type="journal article" date="2018" name="Front. Microbiol.">
        <title>Genomic and genetic insights into a cosmopolitan fungus, Paecilomyces variotii (Eurotiales).</title>
        <authorList>
            <person name="Urquhart A.S."/>
            <person name="Mondo S.J."/>
            <person name="Makela M.R."/>
            <person name="Hane J.K."/>
            <person name="Wiebenga A."/>
            <person name="He G."/>
            <person name="Mihaltcheva S."/>
            <person name="Pangilinan J."/>
            <person name="Lipzen A."/>
            <person name="Barry K."/>
            <person name="de Vries R.P."/>
            <person name="Grigoriev I.V."/>
            <person name="Idnurm A."/>
        </authorList>
    </citation>
    <scope>NUCLEOTIDE SEQUENCE [LARGE SCALE GENOMIC DNA]</scope>
    <source>
        <strain evidence="2 3">CBS 101075</strain>
    </source>
</reference>